<name>A0A7S2Z8A6_9CHLO</name>
<dbReference type="GO" id="GO:0016020">
    <property type="term" value="C:membrane"/>
    <property type="evidence" value="ECO:0007669"/>
    <property type="project" value="TreeGrafter"/>
</dbReference>
<dbReference type="GO" id="GO:1902388">
    <property type="term" value="F:ceramide 1-phosphate transfer activity"/>
    <property type="evidence" value="ECO:0007669"/>
    <property type="project" value="TreeGrafter"/>
</dbReference>
<proteinExistence type="predicted"/>
<dbReference type="AlphaFoldDB" id="A0A7S2Z8A6"/>
<dbReference type="EMBL" id="HBHU01014059">
    <property type="protein sequence ID" value="CAE0028593.1"/>
    <property type="molecule type" value="Transcribed_RNA"/>
</dbReference>
<dbReference type="FunFam" id="1.10.3520.10:FF:000001">
    <property type="entry name" value="Pleckstrin domain-containing family A member 8"/>
    <property type="match status" value="1"/>
</dbReference>
<dbReference type="Gene3D" id="1.10.3520.10">
    <property type="entry name" value="Glycolipid transfer protein"/>
    <property type="match status" value="1"/>
</dbReference>
<dbReference type="SUPFAM" id="SSF110004">
    <property type="entry name" value="Glycolipid transfer protein, GLTP"/>
    <property type="match status" value="1"/>
</dbReference>
<dbReference type="PANTHER" id="PTHR10219:SF25">
    <property type="entry name" value="PLECKSTRIN HOMOLOGY DOMAIN-CONTAINING FAMILY A MEMBER 8"/>
    <property type="match status" value="1"/>
</dbReference>
<reference evidence="3" key="1">
    <citation type="submission" date="2021-01" db="EMBL/GenBank/DDBJ databases">
        <authorList>
            <person name="Corre E."/>
            <person name="Pelletier E."/>
            <person name="Niang G."/>
            <person name="Scheremetjew M."/>
            <person name="Finn R."/>
            <person name="Kale V."/>
            <person name="Holt S."/>
            <person name="Cochrane G."/>
            <person name="Meng A."/>
            <person name="Brown T."/>
            <person name="Cohen L."/>
        </authorList>
    </citation>
    <scope>NUCLEOTIDE SEQUENCE</scope>
    <source>
        <strain evidence="3">RCC856</strain>
    </source>
</reference>
<dbReference type="PANTHER" id="PTHR10219">
    <property type="entry name" value="GLYCOLIPID TRANSFER PROTEIN-RELATED"/>
    <property type="match status" value="1"/>
</dbReference>
<accession>A0A7S2Z8A6</accession>
<dbReference type="GO" id="GO:1902387">
    <property type="term" value="F:ceramide 1-phosphate binding"/>
    <property type="evidence" value="ECO:0007669"/>
    <property type="project" value="TreeGrafter"/>
</dbReference>
<organism evidence="3">
    <name type="scientific">Chloropicon laureae</name>
    <dbReference type="NCBI Taxonomy" id="464258"/>
    <lineage>
        <taxon>Eukaryota</taxon>
        <taxon>Viridiplantae</taxon>
        <taxon>Chlorophyta</taxon>
        <taxon>Chloropicophyceae</taxon>
        <taxon>Chloropicales</taxon>
        <taxon>Chloropicaceae</taxon>
        <taxon>Chloropicon</taxon>
    </lineage>
</organism>
<evidence type="ECO:0000259" key="2">
    <source>
        <dbReference type="Pfam" id="PF08718"/>
    </source>
</evidence>
<gene>
    <name evidence="3" type="ORF">CLAU1311_LOCUS9167</name>
</gene>
<sequence length="207" mass="23018">MASAESGVFTALLQHVQQVDDGSGGIRTEHFLNTCREVLPVVDKLGTGFTVVRIDVSGNIDRLQKRFESSGERRYDNIYAILEDEVAKNEQTDNSSCTKGLLWLKRAMQFLVELLGILHRDKDASVSTAANDAYTKVLQPYHGWITSGVFWAALKLVPSRDGLFEKLGGESDKLHEDMGTFISQFEGVLSKIHSHMDSQGLNFPDKV</sequence>
<evidence type="ECO:0000313" key="3">
    <source>
        <dbReference type="EMBL" id="CAE0028593.1"/>
    </source>
</evidence>
<protein>
    <recommendedName>
        <fullName evidence="2">Glycolipid transfer protein domain-containing protein</fullName>
    </recommendedName>
</protein>
<dbReference type="Pfam" id="PF08718">
    <property type="entry name" value="GLTP"/>
    <property type="match status" value="1"/>
</dbReference>
<keyword evidence="1" id="KW-0813">Transport</keyword>
<dbReference type="GO" id="GO:0005829">
    <property type="term" value="C:cytosol"/>
    <property type="evidence" value="ECO:0007669"/>
    <property type="project" value="TreeGrafter"/>
</dbReference>
<dbReference type="InterPro" id="IPR014830">
    <property type="entry name" value="Glycolipid_transfer_prot_dom"/>
</dbReference>
<dbReference type="InterPro" id="IPR036497">
    <property type="entry name" value="GLTP_sf"/>
</dbReference>
<feature type="domain" description="Glycolipid transfer protein" evidence="2">
    <location>
        <begin position="26"/>
        <end position="168"/>
    </location>
</feature>
<evidence type="ECO:0000256" key="1">
    <source>
        <dbReference type="ARBA" id="ARBA00022448"/>
    </source>
</evidence>